<dbReference type="PANTHER" id="PTHR43792:SF1">
    <property type="entry name" value="N-ACETYLTRANSFERASE DOMAIN-CONTAINING PROTEIN"/>
    <property type="match status" value="1"/>
</dbReference>
<feature type="domain" description="N-acetyltransferase" evidence="1">
    <location>
        <begin position="11"/>
        <end position="176"/>
    </location>
</feature>
<dbReference type="PANTHER" id="PTHR43792">
    <property type="entry name" value="GNAT FAMILY, PUTATIVE (AFU_ORTHOLOGUE AFUA_3G00765)-RELATED-RELATED"/>
    <property type="match status" value="1"/>
</dbReference>
<gene>
    <name evidence="2" type="ORF">CLV72_107173</name>
</gene>
<dbReference type="OrthoDB" id="3533156at2"/>
<dbReference type="PROSITE" id="PS51186">
    <property type="entry name" value="GNAT"/>
    <property type="match status" value="1"/>
</dbReference>
<dbReference type="Proteomes" id="UP000237846">
    <property type="component" value="Unassembled WGS sequence"/>
</dbReference>
<proteinExistence type="predicted"/>
<dbReference type="InterPro" id="IPR051531">
    <property type="entry name" value="N-acetyltransferase"/>
</dbReference>
<dbReference type="AlphaFoldDB" id="A0A2T0PYN9"/>
<evidence type="ECO:0000313" key="3">
    <source>
        <dbReference type="Proteomes" id="UP000237846"/>
    </source>
</evidence>
<dbReference type="InterPro" id="IPR000182">
    <property type="entry name" value="GNAT_dom"/>
</dbReference>
<protein>
    <submittedName>
        <fullName evidence="2">RimJ/RimL family protein N-acetyltransferase</fullName>
    </submittedName>
</protein>
<name>A0A2T0PYN9_9ACTN</name>
<accession>A0A2T0PYN9</accession>
<dbReference type="Pfam" id="PF13302">
    <property type="entry name" value="Acetyltransf_3"/>
    <property type="match status" value="1"/>
</dbReference>
<dbReference type="RefSeq" id="WP_106250006.1">
    <property type="nucleotide sequence ID" value="NZ_PVZC01000007.1"/>
</dbReference>
<dbReference type="SUPFAM" id="SSF55729">
    <property type="entry name" value="Acyl-CoA N-acyltransferases (Nat)"/>
    <property type="match status" value="1"/>
</dbReference>
<dbReference type="EMBL" id="PVZC01000007">
    <property type="protein sequence ID" value="PRX96650.1"/>
    <property type="molecule type" value="Genomic_DNA"/>
</dbReference>
<reference evidence="2 3" key="1">
    <citation type="submission" date="2018-03" db="EMBL/GenBank/DDBJ databases">
        <title>Genomic Encyclopedia of Archaeal and Bacterial Type Strains, Phase II (KMG-II): from individual species to whole genera.</title>
        <authorList>
            <person name="Goeker M."/>
        </authorList>
    </citation>
    <scope>NUCLEOTIDE SEQUENCE [LARGE SCALE GENOMIC DNA]</scope>
    <source>
        <strain evidence="2 3">DSM 45601</strain>
    </source>
</reference>
<dbReference type="InterPro" id="IPR016181">
    <property type="entry name" value="Acyl_CoA_acyltransferase"/>
</dbReference>
<dbReference type="Gene3D" id="3.40.630.30">
    <property type="match status" value="1"/>
</dbReference>
<keyword evidence="2" id="KW-0808">Transferase</keyword>
<comment type="caution">
    <text evidence="2">The sequence shown here is derived from an EMBL/GenBank/DDBJ whole genome shotgun (WGS) entry which is preliminary data.</text>
</comment>
<keyword evidence="3" id="KW-1185">Reference proteome</keyword>
<evidence type="ECO:0000259" key="1">
    <source>
        <dbReference type="PROSITE" id="PS51186"/>
    </source>
</evidence>
<dbReference type="GO" id="GO:0016747">
    <property type="term" value="F:acyltransferase activity, transferring groups other than amino-acyl groups"/>
    <property type="evidence" value="ECO:0007669"/>
    <property type="project" value="InterPro"/>
</dbReference>
<sequence length="181" mass="20026">MLTLPITTERLLLRVPEPADLGPLHALYTDPVALEHIGTQAAWNRERTGRLLERWIADHREHGYGLAAAVLRDGGGLAGLVGLSPDENGDPELSCMLARAFWRGGYGGEALAACLALAQRDPRFPVIRARMETAHPAIVHVERQVLFRHGFAATGEEPFPHSGRLMRHYRWTAPTDTASRR</sequence>
<organism evidence="2 3">
    <name type="scientific">Allonocardiopsis opalescens</name>
    <dbReference type="NCBI Taxonomy" id="1144618"/>
    <lineage>
        <taxon>Bacteria</taxon>
        <taxon>Bacillati</taxon>
        <taxon>Actinomycetota</taxon>
        <taxon>Actinomycetes</taxon>
        <taxon>Streptosporangiales</taxon>
        <taxon>Allonocardiopsis</taxon>
    </lineage>
</organism>
<evidence type="ECO:0000313" key="2">
    <source>
        <dbReference type="EMBL" id="PRX96650.1"/>
    </source>
</evidence>